<protein>
    <recommendedName>
        <fullName evidence="3">PH domain-containing protein</fullName>
    </recommendedName>
</protein>
<dbReference type="KEGG" id="ptm:GSPATT00003774001"/>
<dbReference type="Proteomes" id="UP000000600">
    <property type="component" value="Unassembled WGS sequence"/>
</dbReference>
<dbReference type="AlphaFoldDB" id="A0E6J2"/>
<dbReference type="RefSeq" id="XP_001458306.1">
    <property type="nucleotide sequence ID" value="XM_001458269.1"/>
</dbReference>
<evidence type="ECO:0008006" key="3">
    <source>
        <dbReference type="Google" id="ProtNLM"/>
    </source>
</evidence>
<sequence>MSFLNNESVIIEQNLPQDIQESFAIITTHVGVPKVIEDYSQIPEIIQLKSGLMYSEQHRLMQFHRVQPQLSFLQGQEDKSVILQHDQIRGLNSERTENNATLTSAIMQSGLFTHENFSQQHEGFILKKTKKLFQPFKQIYCHFQDGILSFYQDQQKQKASFILNLGLFYFQYYNKPIVNNEIFEFGLKCKNDNKIFQFKGLTSNSWFYLIKKFIDNVRNKPIVQFYLNPFPQYYKKRLITNDQFQQMSQTGDILLFQTKSCSSKLQRLLTRSNYVDHVAMILKYQSGSIYILEATDQNGVGIFDWNSMTNQLWYELYSMVVYRQLQLKRNIDFLLQIEKFVKENVGRQYQLSFTKLLQDKSTIVTSQNQHEDPTYFCSQLIAKIYKQIGLLNQDKSANQYWPGSFSNEKEDIQLKNCSLSDEYLIGFNM</sequence>
<dbReference type="eggNOG" id="ENOG502S1V7">
    <property type="taxonomic scope" value="Eukaryota"/>
</dbReference>
<dbReference type="InterPro" id="IPR024453">
    <property type="entry name" value="Peptidase_C92"/>
</dbReference>
<dbReference type="PANTHER" id="PTHR47112">
    <property type="entry name" value="PX DOMAIN-CONTAINING PROTEIN"/>
    <property type="match status" value="1"/>
</dbReference>
<dbReference type="InterPro" id="IPR038765">
    <property type="entry name" value="Papain-like_cys_pep_sf"/>
</dbReference>
<dbReference type="OMA" id="SANQYWP"/>
<dbReference type="OrthoDB" id="289113at2759"/>
<dbReference type="InParanoid" id="A0E6J2"/>
<gene>
    <name evidence="1" type="ORF">GSPATT00003774001</name>
</gene>
<keyword evidence="2" id="KW-1185">Reference proteome</keyword>
<dbReference type="HOGENOM" id="CLU_046939_1_0_1"/>
<dbReference type="PANTHER" id="PTHR47112:SF1">
    <property type="entry name" value="PX DOMAIN-CONTAINING PROTEIN"/>
    <property type="match status" value="1"/>
</dbReference>
<dbReference type="EMBL" id="CT868660">
    <property type="protein sequence ID" value="CAK90909.1"/>
    <property type="molecule type" value="Genomic_DNA"/>
</dbReference>
<dbReference type="Gene3D" id="3.90.1720.10">
    <property type="entry name" value="endopeptidase domain like (from Nostoc punctiforme)"/>
    <property type="match status" value="1"/>
</dbReference>
<organism evidence="1 2">
    <name type="scientific">Paramecium tetraurelia</name>
    <dbReference type="NCBI Taxonomy" id="5888"/>
    <lineage>
        <taxon>Eukaryota</taxon>
        <taxon>Sar</taxon>
        <taxon>Alveolata</taxon>
        <taxon>Ciliophora</taxon>
        <taxon>Intramacronucleata</taxon>
        <taxon>Oligohymenophorea</taxon>
        <taxon>Peniculida</taxon>
        <taxon>Parameciidae</taxon>
        <taxon>Paramecium</taxon>
    </lineage>
</organism>
<dbReference type="GeneID" id="5044091"/>
<dbReference type="SUPFAM" id="SSF50729">
    <property type="entry name" value="PH domain-like"/>
    <property type="match status" value="1"/>
</dbReference>
<name>A0E6J2_PARTE</name>
<evidence type="ECO:0000313" key="1">
    <source>
        <dbReference type="EMBL" id="CAK90909.1"/>
    </source>
</evidence>
<evidence type="ECO:0000313" key="2">
    <source>
        <dbReference type="Proteomes" id="UP000000600"/>
    </source>
</evidence>
<dbReference type="SUPFAM" id="SSF54001">
    <property type="entry name" value="Cysteine proteinases"/>
    <property type="match status" value="1"/>
</dbReference>
<dbReference type="Pfam" id="PF05708">
    <property type="entry name" value="Peptidase_C92"/>
    <property type="match status" value="1"/>
</dbReference>
<accession>A0E6J2</accession>
<proteinExistence type="predicted"/>
<reference evidence="1 2" key="1">
    <citation type="journal article" date="2006" name="Nature">
        <title>Global trends of whole-genome duplications revealed by the ciliate Paramecium tetraurelia.</title>
        <authorList>
            <consortium name="Genoscope"/>
            <person name="Aury J.-M."/>
            <person name="Jaillon O."/>
            <person name="Duret L."/>
            <person name="Noel B."/>
            <person name="Jubin C."/>
            <person name="Porcel B.M."/>
            <person name="Segurens B."/>
            <person name="Daubin V."/>
            <person name="Anthouard V."/>
            <person name="Aiach N."/>
            <person name="Arnaiz O."/>
            <person name="Billaut A."/>
            <person name="Beisson J."/>
            <person name="Blanc I."/>
            <person name="Bouhouche K."/>
            <person name="Camara F."/>
            <person name="Duharcourt S."/>
            <person name="Guigo R."/>
            <person name="Gogendeau D."/>
            <person name="Katinka M."/>
            <person name="Keller A.-M."/>
            <person name="Kissmehl R."/>
            <person name="Klotz C."/>
            <person name="Koll F."/>
            <person name="Le Moue A."/>
            <person name="Lepere C."/>
            <person name="Malinsky S."/>
            <person name="Nowacki M."/>
            <person name="Nowak J.K."/>
            <person name="Plattner H."/>
            <person name="Poulain J."/>
            <person name="Ruiz F."/>
            <person name="Serrano V."/>
            <person name="Zagulski M."/>
            <person name="Dessen P."/>
            <person name="Betermier M."/>
            <person name="Weissenbach J."/>
            <person name="Scarpelli C."/>
            <person name="Schachter V."/>
            <person name="Sperling L."/>
            <person name="Meyer E."/>
            <person name="Cohen J."/>
            <person name="Wincker P."/>
        </authorList>
    </citation>
    <scope>NUCLEOTIDE SEQUENCE [LARGE SCALE GENOMIC DNA]</scope>
    <source>
        <strain evidence="1 2">Stock d4-2</strain>
    </source>
</reference>